<proteinExistence type="predicted"/>
<dbReference type="EMBL" id="MU005572">
    <property type="protein sequence ID" value="KAF2689141.1"/>
    <property type="molecule type" value="Genomic_DNA"/>
</dbReference>
<evidence type="ECO:0000256" key="1">
    <source>
        <dbReference type="SAM" id="MobiDB-lite"/>
    </source>
</evidence>
<protein>
    <submittedName>
        <fullName evidence="2">Uncharacterized protein</fullName>
    </submittedName>
</protein>
<sequence>MSAEQCVFRPKQYPWWWGMYRAKEEVVSALLVAAMERPLVGDVVKQDKVVSDMGHLANVPAHRADMQTVALVDDLFAPDTATKPIVRMSASSVDQTMPPLPKSHAPFSSPFSRRHNPARHRRLKEECARVKSCGSGYYLFHQTKSGGMKVKLPPKAAVQTPVCEAEVEQLPMVKEWRKAEWMARIAVPRCFAKKVEIRRRFFYDCSIGSSVLREELVSSVRRSTV</sequence>
<dbReference type="Proteomes" id="UP000799291">
    <property type="component" value="Unassembled WGS sequence"/>
</dbReference>
<feature type="region of interest" description="Disordered" evidence="1">
    <location>
        <begin position="91"/>
        <end position="116"/>
    </location>
</feature>
<gene>
    <name evidence="2" type="ORF">K458DRAFT_461991</name>
</gene>
<dbReference type="AlphaFoldDB" id="A0A6G1JFX8"/>
<reference evidence="2" key="1">
    <citation type="journal article" date="2020" name="Stud. Mycol.">
        <title>101 Dothideomycetes genomes: a test case for predicting lifestyles and emergence of pathogens.</title>
        <authorList>
            <person name="Haridas S."/>
            <person name="Albert R."/>
            <person name="Binder M."/>
            <person name="Bloem J."/>
            <person name="Labutti K."/>
            <person name="Salamov A."/>
            <person name="Andreopoulos B."/>
            <person name="Baker S."/>
            <person name="Barry K."/>
            <person name="Bills G."/>
            <person name="Bluhm B."/>
            <person name="Cannon C."/>
            <person name="Castanera R."/>
            <person name="Culley D."/>
            <person name="Daum C."/>
            <person name="Ezra D."/>
            <person name="Gonzalez J."/>
            <person name="Henrissat B."/>
            <person name="Kuo A."/>
            <person name="Liang C."/>
            <person name="Lipzen A."/>
            <person name="Lutzoni F."/>
            <person name="Magnuson J."/>
            <person name="Mondo S."/>
            <person name="Nolan M."/>
            <person name="Ohm R."/>
            <person name="Pangilinan J."/>
            <person name="Park H.-J."/>
            <person name="Ramirez L."/>
            <person name="Alfaro M."/>
            <person name="Sun H."/>
            <person name="Tritt A."/>
            <person name="Yoshinaga Y."/>
            <person name="Zwiers L.-H."/>
            <person name="Turgeon B."/>
            <person name="Goodwin S."/>
            <person name="Spatafora J."/>
            <person name="Crous P."/>
            <person name="Grigoriev I."/>
        </authorList>
    </citation>
    <scope>NUCLEOTIDE SEQUENCE</scope>
    <source>
        <strain evidence="2">CBS 122367</strain>
    </source>
</reference>
<evidence type="ECO:0000313" key="3">
    <source>
        <dbReference type="Proteomes" id="UP000799291"/>
    </source>
</evidence>
<name>A0A6G1JFX8_9PLEO</name>
<accession>A0A6G1JFX8</accession>
<organism evidence="2 3">
    <name type="scientific">Lentithecium fluviatile CBS 122367</name>
    <dbReference type="NCBI Taxonomy" id="1168545"/>
    <lineage>
        <taxon>Eukaryota</taxon>
        <taxon>Fungi</taxon>
        <taxon>Dikarya</taxon>
        <taxon>Ascomycota</taxon>
        <taxon>Pezizomycotina</taxon>
        <taxon>Dothideomycetes</taxon>
        <taxon>Pleosporomycetidae</taxon>
        <taxon>Pleosporales</taxon>
        <taxon>Massarineae</taxon>
        <taxon>Lentitheciaceae</taxon>
        <taxon>Lentithecium</taxon>
    </lineage>
</organism>
<keyword evidence="3" id="KW-1185">Reference proteome</keyword>
<evidence type="ECO:0000313" key="2">
    <source>
        <dbReference type="EMBL" id="KAF2689141.1"/>
    </source>
</evidence>